<name>A0A699V8G2_TANCI</name>
<feature type="non-terminal residue" evidence="2">
    <location>
        <position position="1"/>
    </location>
</feature>
<proteinExistence type="predicted"/>
<comment type="caution">
    <text evidence="2">The sequence shown here is derived from an EMBL/GenBank/DDBJ whole genome shotgun (WGS) entry which is preliminary data.</text>
</comment>
<dbReference type="AlphaFoldDB" id="A0A699V8G2"/>
<gene>
    <name evidence="2" type="ORF">Tci_902028</name>
</gene>
<protein>
    <submittedName>
        <fullName evidence="2">Uncharacterized protein</fullName>
    </submittedName>
</protein>
<feature type="region of interest" description="Disordered" evidence="1">
    <location>
        <begin position="120"/>
        <end position="141"/>
    </location>
</feature>
<sequence>EPVKGLHERFAQLAHTVESQAKKHRKQQHLQDVALGKRLDHIARHDVGEELNPIHLTRFFGEFGGFLGLLAVVQHRLGGGLHAEVGYTDADGQGQRGYYLKVKQGFAPHAAHFFHAAHAGNADDHGQENNGRNQHLDEVDKRVGYRLEARAEGRKPRAHHYA</sequence>
<organism evidence="2">
    <name type="scientific">Tanacetum cinerariifolium</name>
    <name type="common">Dalmatian daisy</name>
    <name type="synonym">Chrysanthemum cinerariifolium</name>
    <dbReference type="NCBI Taxonomy" id="118510"/>
    <lineage>
        <taxon>Eukaryota</taxon>
        <taxon>Viridiplantae</taxon>
        <taxon>Streptophyta</taxon>
        <taxon>Embryophyta</taxon>
        <taxon>Tracheophyta</taxon>
        <taxon>Spermatophyta</taxon>
        <taxon>Magnoliopsida</taxon>
        <taxon>eudicotyledons</taxon>
        <taxon>Gunneridae</taxon>
        <taxon>Pentapetalae</taxon>
        <taxon>asterids</taxon>
        <taxon>campanulids</taxon>
        <taxon>Asterales</taxon>
        <taxon>Asteraceae</taxon>
        <taxon>Asteroideae</taxon>
        <taxon>Anthemideae</taxon>
        <taxon>Anthemidinae</taxon>
        <taxon>Tanacetum</taxon>
    </lineage>
</organism>
<dbReference type="EMBL" id="BKCJ011400390">
    <property type="protein sequence ID" value="GFD30059.1"/>
    <property type="molecule type" value="Genomic_DNA"/>
</dbReference>
<evidence type="ECO:0000256" key="1">
    <source>
        <dbReference type="SAM" id="MobiDB-lite"/>
    </source>
</evidence>
<reference evidence="2" key="1">
    <citation type="journal article" date="2019" name="Sci. Rep.">
        <title>Draft genome of Tanacetum cinerariifolium, the natural source of mosquito coil.</title>
        <authorList>
            <person name="Yamashiro T."/>
            <person name="Shiraishi A."/>
            <person name="Satake H."/>
            <person name="Nakayama K."/>
        </authorList>
    </citation>
    <scope>NUCLEOTIDE SEQUENCE</scope>
</reference>
<evidence type="ECO:0000313" key="2">
    <source>
        <dbReference type="EMBL" id="GFD30059.1"/>
    </source>
</evidence>
<accession>A0A699V8G2</accession>